<evidence type="ECO:0000256" key="4">
    <source>
        <dbReference type="ARBA" id="ARBA00022679"/>
    </source>
</evidence>
<evidence type="ECO:0000256" key="3">
    <source>
        <dbReference type="ARBA" id="ARBA00022603"/>
    </source>
</evidence>
<dbReference type="RefSeq" id="WP_008122229.1">
    <property type="nucleotide sequence ID" value="NZ_ADEF01000006.1"/>
</dbReference>
<keyword evidence="4 7" id="KW-0808">Transferase</keyword>
<keyword evidence="5 7" id="KW-0949">S-adenosyl-L-methionine</keyword>
<dbReference type="GO" id="GO:0009007">
    <property type="term" value="F:site-specific DNA-methyltransferase (adenine-specific) activity"/>
    <property type="evidence" value="ECO:0007669"/>
    <property type="project" value="UniProtKB-UniRule"/>
</dbReference>
<dbReference type="PROSITE" id="PS00092">
    <property type="entry name" value="N6_MTASE"/>
    <property type="match status" value="1"/>
</dbReference>
<dbReference type="InterPro" id="IPR029063">
    <property type="entry name" value="SAM-dependent_MTases_sf"/>
</dbReference>
<comment type="caution">
    <text evidence="8">The sequence shown here is derived from an EMBL/GenBank/DDBJ whole genome shotgun (WGS) entry which is preliminary data.</text>
</comment>
<dbReference type="InterPro" id="IPR012263">
    <property type="entry name" value="M_m6A_EcoRV"/>
</dbReference>
<evidence type="ECO:0000313" key="9">
    <source>
        <dbReference type="Proteomes" id="UP000004001"/>
    </source>
</evidence>
<keyword evidence="9" id="KW-1185">Reference proteome</keyword>
<dbReference type="Pfam" id="PF02086">
    <property type="entry name" value="MethyltransfD12"/>
    <property type="match status" value="1"/>
</dbReference>
<dbReference type="InterPro" id="IPR012327">
    <property type="entry name" value="MeTrfase_D12"/>
</dbReference>
<dbReference type="PANTHER" id="PTHR30481">
    <property type="entry name" value="DNA ADENINE METHYLASE"/>
    <property type="match status" value="1"/>
</dbReference>
<accession>D1VX12</accession>
<dbReference type="GO" id="GO:0032259">
    <property type="term" value="P:methylation"/>
    <property type="evidence" value="ECO:0007669"/>
    <property type="project" value="UniProtKB-KW"/>
</dbReference>
<dbReference type="GO" id="GO:1904047">
    <property type="term" value="F:S-adenosyl-L-methionine binding"/>
    <property type="evidence" value="ECO:0007669"/>
    <property type="project" value="TreeGrafter"/>
</dbReference>
<evidence type="ECO:0000256" key="2">
    <source>
        <dbReference type="ARBA" id="ARBA00011900"/>
    </source>
</evidence>
<name>D1VX12_9BACT</name>
<evidence type="ECO:0000256" key="6">
    <source>
        <dbReference type="ARBA" id="ARBA00047942"/>
    </source>
</evidence>
<dbReference type="GO" id="GO:0006298">
    <property type="term" value="P:mismatch repair"/>
    <property type="evidence" value="ECO:0007669"/>
    <property type="project" value="TreeGrafter"/>
</dbReference>
<dbReference type="EMBL" id="ADEF01000006">
    <property type="protein sequence ID" value="EFA98354.1"/>
    <property type="molecule type" value="Genomic_DNA"/>
</dbReference>
<dbReference type="EC" id="2.1.1.72" evidence="2 7"/>
<gene>
    <name evidence="8" type="primary">dam</name>
    <name evidence="8" type="ORF">HMPREF9019_0346</name>
</gene>
<dbReference type="InterPro" id="IPR002052">
    <property type="entry name" value="DNA_methylase_N6_adenine_CS"/>
</dbReference>
<dbReference type="NCBIfam" id="TIGR00571">
    <property type="entry name" value="dam"/>
    <property type="match status" value="1"/>
</dbReference>
<dbReference type="PRINTS" id="PR00505">
    <property type="entry name" value="D12N6MTFRASE"/>
</dbReference>
<dbReference type="Gene3D" id="3.40.50.150">
    <property type="entry name" value="Vaccinia Virus protein VP39"/>
    <property type="match status" value="1"/>
</dbReference>
<protein>
    <recommendedName>
        <fullName evidence="2 7">Site-specific DNA-methyltransferase (adenine-specific)</fullName>
        <ecNumber evidence="2 7">2.1.1.72</ecNumber>
    </recommendedName>
</protein>
<evidence type="ECO:0000256" key="1">
    <source>
        <dbReference type="ARBA" id="ARBA00006594"/>
    </source>
</evidence>
<proteinExistence type="inferred from homology"/>
<dbReference type="GO" id="GO:0043565">
    <property type="term" value="F:sequence-specific DNA binding"/>
    <property type="evidence" value="ECO:0007669"/>
    <property type="project" value="TreeGrafter"/>
</dbReference>
<comment type="catalytic activity">
    <reaction evidence="6 7">
        <text>a 2'-deoxyadenosine in DNA + S-adenosyl-L-methionine = an N(6)-methyl-2'-deoxyadenosine in DNA + S-adenosyl-L-homocysteine + H(+)</text>
        <dbReference type="Rhea" id="RHEA:15197"/>
        <dbReference type="Rhea" id="RHEA-COMP:12418"/>
        <dbReference type="Rhea" id="RHEA-COMP:12419"/>
        <dbReference type="ChEBI" id="CHEBI:15378"/>
        <dbReference type="ChEBI" id="CHEBI:57856"/>
        <dbReference type="ChEBI" id="CHEBI:59789"/>
        <dbReference type="ChEBI" id="CHEBI:90615"/>
        <dbReference type="ChEBI" id="CHEBI:90616"/>
        <dbReference type="EC" id="2.1.1.72"/>
    </reaction>
</comment>
<evidence type="ECO:0000256" key="5">
    <source>
        <dbReference type="ARBA" id="ARBA00022691"/>
    </source>
</evidence>
<evidence type="ECO:0000313" key="8">
    <source>
        <dbReference type="EMBL" id="EFA98354.1"/>
    </source>
</evidence>
<organism evidence="8 9">
    <name type="scientific">Hoylesella timonensis CRIS 5C-B1</name>
    <dbReference type="NCBI Taxonomy" id="679189"/>
    <lineage>
        <taxon>Bacteria</taxon>
        <taxon>Pseudomonadati</taxon>
        <taxon>Bacteroidota</taxon>
        <taxon>Bacteroidia</taxon>
        <taxon>Bacteroidales</taxon>
        <taxon>Prevotellaceae</taxon>
        <taxon>Hoylesella</taxon>
    </lineage>
</organism>
<dbReference type="InterPro" id="IPR023095">
    <property type="entry name" value="Ade_MeTrfase_dom_2"/>
</dbReference>
<evidence type="ECO:0000256" key="7">
    <source>
        <dbReference type="RuleBase" id="RU361257"/>
    </source>
</evidence>
<comment type="similarity">
    <text evidence="1 7">Belongs to the N(4)/N(6)-methyltransferase family.</text>
</comment>
<dbReference type="SUPFAM" id="SSF53335">
    <property type="entry name" value="S-adenosyl-L-methionine-dependent methyltransferases"/>
    <property type="match status" value="1"/>
</dbReference>
<sequence length="335" mass="38270">MKILTWQNHEQLFVAQVLKSLIYNSVAELRLYYLNKMNGSVPHIVQYQGSKRNLAPQILPYFPQRFNRLIEPFAGMAAITIAVSRLNKAQLYHLNDLNTPLVSVLEEAINNPQRLLDDYTRVWNEQLTFNEGSVAHYYKVRDDFNSGNQCAANMLYLLARCVKGSVRYSGNGQFNQSPDKRRKGVSPANLSKNIFRISSYLKNRTEFSSVDYREVLQMARPGDIVYMDPPYQGVCATRDNRYFSGIDYNEFVESLEDLNRRGIDYIISYDGSCGDKQYGNDLPNDLGLRKVMLNAGLSSQALLLGKKEVTFEALYLSANLQDVVQPTVHNQLLFT</sequence>
<dbReference type="Gene3D" id="1.10.1020.10">
    <property type="entry name" value="Adenine-specific Methyltransferase, Domain 2"/>
    <property type="match status" value="1"/>
</dbReference>
<keyword evidence="3 7" id="KW-0489">Methyltransferase</keyword>
<dbReference type="GO" id="GO:0009307">
    <property type="term" value="P:DNA restriction-modification system"/>
    <property type="evidence" value="ECO:0007669"/>
    <property type="project" value="InterPro"/>
</dbReference>
<dbReference type="AlphaFoldDB" id="D1VX12"/>
<dbReference type="PANTHER" id="PTHR30481:SF3">
    <property type="entry name" value="DNA ADENINE METHYLASE"/>
    <property type="match status" value="1"/>
</dbReference>
<dbReference type="Proteomes" id="UP000004001">
    <property type="component" value="Unassembled WGS sequence"/>
</dbReference>
<dbReference type="eggNOG" id="COG0338">
    <property type="taxonomic scope" value="Bacteria"/>
</dbReference>
<reference evidence="8 9" key="1">
    <citation type="submission" date="2009-12" db="EMBL/GenBank/DDBJ databases">
        <title>Genome Sequence of Prevotella timonensis CRIS 5C-B1.</title>
        <authorList>
            <person name="Durkin A.S."/>
            <person name="Madupu R."/>
            <person name="Torralba M."/>
            <person name="Methe B."/>
            <person name="Sutton G."/>
            <person name="Strausberg R.L."/>
            <person name="Nelson K.E."/>
        </authorList>
    </citation>
    <scope>NUCLEOTIDE SEQUENCE [LARGE SCALE GENOMIC DNA]</scope>
    <source>
        <strain evidence="8 9">CRIS 5C-B1</strain>
    </source>
</reference>
<dbReference type="PIRSF" id="PIRSF000398">
    <property type="entry name" value="M_m6A_EcoRV"/>
    <property type="match status" value="1"/>
</dbReference>